<accession>A0ABV1RYV3</accession>
<proteinExistence type="predicted"/>
<sequence>METPMRMEDIFSAIGLVGIVLGIALLILYVWSIVWAYRDAISRGKPGWLVALMVALLSWPIGLLVWLVFRPTIAQPYDR</sequence>
<protein>
    <recommendedName>
        <fullName evidence="4">Cardiolipin synthase N-terminal domain-containing protein</fullName>
    </recommendedName>
</protein>
<evidence type="ECO:0000256" key="1">
    <source>
        <dbReference type="SAM" id="Phobius"/>
    </source>
</evidence>
<evidence type="ECO:0008006" key="4">
    <source>
        <dbReference type="Google" id="ProtNLM"/>
    </source>
</evidence>
<keyword evidence="1" id="KW-1133">Transmembrane helix</keyword>
<keyword evidence="3" id="KW-1185">Reference proteome</keyword>
<keyword evidence="1" id="KW-0472">Membrane</keyword>
<organism evidence="2 3">
    <name type="scientific">Pontibacter populi</name>
    <dbReference type="NCBI Taxonomy" id="890055"/>
    <lineage>
        <taxon>Bacteria</taxon>
        <taxon>Pseudomonadati</taxon>
        <taxon>Bacteroidota</taxon>
        <taxon>Cytophagia</taxon>
        <taxon>Cytophagales</taxon>
        <taxon>Hymenobacteraceae</taxon>
        <taxon>Pontibacter</taxon>
    </lineage>
</organism>
<feature type="transmembrane region" description="Helical" evidence="1">
    <location>
        <begin position="48"/>
        <end position="69"/>
    </location>
</feature>
<evidence type="ECO:0000313" key="3">
    <source>
        <dbReference type="Proteomes" id="UP001476807"/>
    </source>
</evidence>
<feature type="transmembrane region" description="Helical" evidence="1">
    <location>
        <begin position="12"/>
        <end position="36"/>
    </location>
</feature>
<keyword evidence="1" id="KW-0812">Transmembrane</keyword>
<dbReference type="Proteomes" id="UP001476807">
    <property type="component" value="Unassembled WGS sequence"/>
</dbReference>
<evidence type="ECO:0000313" key="2">
    <source>
        <dbReference type="EMBL" id="MER2999302.1"/>
    </source>
</evidence>
<reference evidence="2 3" key="1">
    <citation type="submission" date="2024-06" db="EMBL/GenBank/DDBJ databases">
        <title>Pontibacter populi HYL7-15.</title>
        <authorList>
            <person name="Kim M.K."/>
        </authorList>
    </citation>
    <scope>NUCLEOTIDE SEQUENCE [LARGE SCALE GENOMIC DNA]</scope>
    <source>
        <strain evidence="2 3">HYL7-15</strain>
    </source>
</reference>
<dbReference type="EMBL" id="JBEOKT010000021">
    <property type="protein sequence ID" value="MER2999302.1"/>
    <property type="molecule type" value="Genomic_DNA"/>
</dbReference>
<name>A0ABV1RYV3_9BACT</name>
<gene>
    <name evidence="2" type="ORF">ABS362_17250</name>
</gene>
<dbReference type="RefSeq" id="WP_350414022.1">
    <property type="nucleotide sequence ID" value="NZ_JBEOKT010000021.1"/>
</dbReference>
<comment type="caution">
    <text evidence="2">The sequence shown here is derived from an EMBL/GenBank/DDBJ whole genome shotgun (WGS) entry which is preliminary data.</text>
</comment>